<keyword evidence="7" id="KW-1185">Reference proteome</keyword>
<keyword evidence="3" id="KW-0378">Hydrolase</keyword>
<dbReference type="PROSITE" id="PS51782">
    <property type="entry name" value="LYSM"/>
    <property type="match status" value="2"/>
</dbReference>
<dbReference type="SMART" id="SM00047">
    <property type="entry name" value="LYZ2"/>
    <property type="match status" value="1"/>
</dbReference>
<feature type="domain" description="LysM" evidence="5">
    <location>
        <begin position="221"/>
        <end position="264"/>
    </location>
</feature>
<dbReference type="InterPro" id="IPR051056">
    <property type="entry name" value="Glycosyl_Hydrolase_73"/>
</dbReference>
<reference evidence="6 7" key="1">
    <citation type="submission" date="2023-09" db="EMBL/GenBank/DDBJ databases">
        <title>Thalassobella suaedae gen. nov., sp. nov., a marine bacterium of the family Flavobacteriaceae isolated from a halophyte Suaeda japonica.</title>
        <authorList>
            <person name="Lee S.Y."/>
            <person name="Hwang C.Y."/>
        </authorList>
    </citation>
    <scope>NUCLEOTIDE SEQUENCE [LARGE SCALE GENOMIC DNA]</scope>
    <source>
        <strain evidence="6 7">HL-DH10</strain>
    </source>
</reference>
<dbReference type="EMBL" id="CP134536">
    <property type="protein sequence ID" value="WNH11242.1"/>
    <property type="molecule type" value="Genomic_DNA"/>
</dbReference>
<dbReference type="Proteomes" id="UP001303407">
    <property type="component" value="Chromosome"/>
</dbReference>
<accession>A0ABY9XZG5</accession>
<dbReference type="PROSITE" id="PS51257">
    <property type="entry name" value="PROKAR_LIPOPROTEIN"/>
    <property type="match status" value="1"/>
</dbReference>
<dbReference type="SMART" id="SM00257">
    <property type="entry name" value="LysM"/>
    <property type="match status" value="2"/>
</dbReference>
<dbReference type="Gene3D" id="1.10.530.10">
    <property type="match status" value="1"/>
</dbReference>
<sequence length="330" mass="37410">MNRVLLIICLGIVLYSCKAKKTIVSKRPTITAKEVIKDKEIVTPKVYANKTEKYVDTYKDIAKNEMDLYGIPASITLAQGVLESGSGHGTLSVKANNHFGIKCHDWTGAKVYHDDDKKQECFRKYKDAKYSFRDHSLFLTQRKRYANLFKLKKEDYKGWAKGLKAAGYATDKKYPNKLISLIERYELYEFDREVLGESYTKYEAPIVVNNEDKDIIKSNSSTYIVAKGDTMYSIARKYNITVDELKAINGLSHTTLSLGQELQVKKGLVDIKESVNEEITASHIVIKGDTLYSISKKYNMTVKELQNINGLSDLVLSIGQELQVKPTSKN</sequence>
<evidence type="ECO:0000256" key="1">
    <source>
        <dbReference type="ARBA" id="ARBA00022529"/>
    </source>
</evidence>
<evidence type="ECO:0000256" key="4">
    <source>
        <dbReference type="ARBA" id="ARBA00032108"/>
    </source>
</evidence>
<organism evidence="6 7">
    <name type="scientific">Thalassobellus suaedae</name>
    <dbReference type="NCBI Taxonomy" id="3074124"/>
    <lineage>
        <taxon>Bacteria</taxon>
        <taxon>Pseudomonadati</taxon>
        <taxon>Bacteroidota</taxon>
        <taxon>Flavobacteriia</taxon>
        <taxon>Flavobacteriales</taxon>
        <taxon>Flavobacteriaceae</taxon>
        <taxon>Thalassobellus</taxon>
    </lineage>
</organism>
<evidence type="ECO:0000259" key="5">
    <source>
        <dbReference type="PROSITE" id="PS51782"/>
    </source>
</evidence>
<dbReference type="Gene3D" id="3.10.350.10">
    <property type="entry name" value="LysM domain"/>
    <property type="match status" value="2"/>
</dbReference>
<dbReference type="SUPFAM" id="SSF54106">
    <property type="entry name" value="LysM domain"/>
    <property type="match status" value="2"/>
</dbReference>
<dbReference type="PANTHER" id="PTHR33308">
    <property type="entry name" value="PEPTIDOGLYCAN HYDROLASE FLGJ"/>
    <property type="match status" value="1"/>
</dbReference>
<protein>
    <recommendedName>
        <fullName evidence="4">Peptidoglycan hydrolase</fullName>
    </recommendedName>
</protein>
<dbReference type="InterPro" id="IPR036779">
    <property type="entry name" value="LysM_dom_sf"/>
</dbReference>
<gene>
    <name evidence="6" type="ORF">RHP49_09940</name>
</gene>
<keyword evidence="2" id="KW-0081">Bacteriolytic enzyme</keyword>
<keyword evidence="1" id="KW-0929">Antimicrobial</keyword>
<evidence type="ECO:0000256" key="3">
    <source>
        <dbReference type="ARBA" id="ARBA00022801"/>
    </source>
</evidence>
<name>A0ABY9XZG5_9FLAO</name>
<proteinExistence type="predicted"/>
<evidence type="ECO:0000256" key="2">
    <source>
        <dbReference type="ARBA" id="ARBA00022638"/>
    </source>
</evidence>
<evidence type="ECO:0000313" key="7">
    <source>
        <dbReference type="Proteomes" id="UP001303407"/>
    </source>
</evidence>
<dbReference type="InterPro" id="IPR018392">
    <property type="entry name" value="LysM"/>
</dbReference>
<dbReference type="CDD" id="cd00118">
    <property type="entry name" value="LysM"/>
    <property type="match status" value="2"/>
</dbReference>
<dbReference type="Pfam" id="PF01832">
    <property type="entry name" value="Glucosaminidase"/>
    <property type="match status" value="1"/>
</dbReference>
<evidence type="ECO:0000313" key="6">
    <source>
        <dbReference type="EMBL" id="WNH11242.1"/>
    </source>
</evidence>
<feature type="domain" description="LysM" evidence="5">
    <location>
        <begin position="281"/>
        <end position="324"/>
    </location>
</feature>
<dbReference type="Pfam" id="PF01476">
    <property type="entry name" value="LysM"/>
    <property type="match status" value="2"/>
</dbReference>
<dbReference type="PANTHER" id="PTHR33308:SF9">
    <property type="entry name" value="PEPTIDOGLYCAN HYDROLASE FLGJ"/>
    <property type="match status" value="1"/>
</dbReference>
<dbReference type="InterPro" id="IPR002901">
    <property type="entry name" value="MGlyc_endo_b_GlcNAc-like_dom"/>
</dbReference>